<dbReference type="GO" id="GO:0030896">
    <property type="term" value="C:checkpoint clamp complex"/>
    <property type="evidence" value="ECO:0007669"/>
    <property type="project" value="InterPro"/>
</dbReference>
<gene>
    <name evidence="3" type="ORF">APUTEX25_000094</name>
</gene>
<dbReference type="SUPFAM" id="SSF82199">
    <property type="entry name" value="SET domain"/>
    <property type="match status" value="2"/>
</dbReference>
<dbReference type="EMBL" id="QOKY01000160">
    <property type="protein sequence ID" value="RMZ55511.1"/>
    <property type="molecule type" value="Genomic_DNA"/>
</dbReference>
<dbReference type="Gene3D" id="2.170.270.10">
    <property type="entry name" value="SET domain"/>
    <property type="match status" value="1"/>
</dbReference>
<dbReference type="Pfam" id="PF04005">
    <property type="entry name" value="Hus1"/>
    <property type="match status" value="1"/>
</dbReference>
<feature type="domain" description="SET" evidence="2">
    <location>
        <begin position="549"/>
        <end position="682"/>
    </location>
</feature>
<dbReference type="Gene3D" id="3.70.10.10">
    <property type="match status" value="1"/>
</dbReference>
<dbReference type="GO" id="GO:0000077">
    <property type="term" value="P:DNA damage checkpoint signaling"/>
    <property type="evidence" value="ECO:0007669"/>
    <property type="project" value="InterPro"/>
</dbReference>
<feature type="region of interest" description="Disordered" evidence="1">
    <location>
        <begin position="56"/>
        <end position="84"/>
    </location>
</feature>
<comment type="caution">
    <text evidence="3">The sequence shown here is derived from an EMBL/GenBank/DDBJ whole genome shotgun (WGS) entry which is preliminary data.</text>
</comment>
<dbReference type="Pfam" id="PF19633">
    <property type="entry name" value="SDG2_C"/>
    <property type="match status" value="2"/>
</dbReference>
<proteinExistence type="predicted"/>
<accession>A0A3M7KYG2</accession>
<evidence type="ECO:0000313" key="3">
    <source>
        <dbReference type="EMBL" id="RMZ55511.1"/>
    </source>
</evidence>
<dbReference type="PROSITE" id="PS50280">
    <property type="entry name" value="SET"/>
    <property type="match status" value="1"/>
</dbReference>
<dbReference type="PANTHER" id="PTHR46655:SF1">
    <property type="entry name" value="HISTONE-LYSINE N-METHYLTRANSFERASE ATXR3"/>
    <property type="match status" value="1"/>
</dbReference>
<dbReference type="InterPro" id="IPR007150">
    <property type="entry name" value="HUS1/Mec3"/>
</dbReference>
<dbReference type="InterPro" id="IPR045606">
    <property type="entry name" value="ATXR3_C"/>
</dbReference>
<reference evidence="4" key="1">
    <citation type="journal article" date="2018" name="Algal Res.">
        <title>Characterization of plant carbon substrate utilization by Auxenochlorella protothecoides.</title>
        <authorList>
            <person name="Vogler B.W."/>
            <person name="Starkenburg S.R."/>
            <person name="Sudasinghe N."/>
            <person name="Schambach J.Y."/>
            <person name="Rollin J.A."/>
            <person name="Pattathil S."/>
            <person name="Barry A.N."/>
        </authorList>
    </citation>
    <scope>NUCLEOTIDE SEQUENCE [LARGE SCALE GENOMIC DNA]</scope>
    <source>
        <strain evidence="4">UTEX 25</strain>
    </source>
</reference>
<feature type="compositionally biased region" description="Low complexity" evidence="1">
    <location>
        <begin position="267"/>
        <end position="280"/>
    </location>
</feature>
<feature type="region of interest" description="Disordered" evidence="1">
    <location>
        <begin position="420"/>
        <end position="447"/>
    </location>
</feature>
<dbReference type="SMART" id="SM00317">
    <property type="entry name" value="SET"/>
    <property type="match status" value="1"/>
</dbReference>
<dbReference type="InterPro" id="IPR001214">
    <property type="entry name" value="SET_dom"/>
</dbReference>
<dbReference type="Proteomes" id="UP000279271">
    <property type="component" value="Unassembled WGS sequence"/>
</dbReference>
<dbReference type="PANTHER" id="PTHR46655">
    <property type="entry name" value="HISTONE-LYSINE N-METHYLTRANSFERASE ATXR3"/>
    <property type="match status" value="1"/>
</dbReference>
<evidence type="ECO:0000256" key="1">
    <source>
        <dbReference type="SAM" id="MobiDB-lite"/>
    </source>
</evidence>
<dbReference type="Pfam" id="PF00856">
    <property type="entry name" value="SET"/>
    <property type="match status" value="1"/>
</dbReference>
<dbReference type="InterPro" id="IPR046341">
    <property type="entry name" value="SET_dom_sf"/>
</dbReference>
<name>A0A3M7KYG2_AUXPR</name>
<feature type="region of interest" description="Disordered" evidence="1">
    <location>
        <begin position="250"/>
        <end position="286"/>
    </location>
</feature>
<feature type="region of interest" description="Disordered" evidence="1">
    <location>
        <begin position="1"/>
        <end position="27"/>
    </location>
</feature>
<feature type="compositionally biased region" description="Basic and acidic residues" evidence="1">
    <location>
        <begin position="256"/>
        <end position="266"/>
    </location>
</feature>
<protein>
    <recommendedName>
        <fullName evidence="2">SET domain-containing protein</fullName>
    </recommendedName>
</protein>
<evidence type="ECO:0000259" key="2">
    <source>
        <dbReference type="PROSITE" id="PS50280"/>
    </source>
</evidence>
<evidence type="ECO:0000313" key="4">
    <source>
        <dbReference type="Proteomes" id="UP000279271"/>
    </source>
</evidence>
<organism evidence="3 4">
    <name type="scientific">Auxenochlorella protothecoides</name>
    <name type="common">Green microalga</name>
    <name type="synonym">Chlorella protothecoides</name>
    <dbReference type="NCBI Taxonomy" id="3075"/>
    <lineage>
        <taxon>Eukaryota</taxon>
        <taxon>Viridiplantae</taxon>
        <taxon>Chlorophyta</taxon>
        <taxon>core chlorophytes</taxon>
        <taxon>Trebouxiophyceae</taxon>
        <taxon>Chlorellales</taxon>
        <taxon>Chlorellaceae</taxon>
        <taxon>Auxenochlorella</taxon>
    </lineage>
</organism>
<sequence>MLAQGDLASEGTTGRAPDRAPSGPSLFLPASALQDHLSICIDPGVVAACAAHKQRDCKPRRARAAASAAARKRKAGGDGGDSPDPLSLSGSLAVLDAASQREVGRVLRLALQQPRAGGGEEVVVKFEAGDINTQKQEGAGELGDGDAGQQPTHPHSKLFQVLLEEVRGSQALVQLQGMGLQLENTISSLEAGSFEDVGDVLAAVADEVHACTERYITLQGAAMRRGRLASLQDALLSVLSSGLEGVLAADGLRGPDTARKPGRMADRASSSGASSRTPGSLRLPPSILANKEPFRHGEWRKEPFPARPYTRLSEYDILEPGMVEQIRRKLLTTKRGGCDGQNCTTTQGLGSYRSGCACLAANTECDDACGCPAQECLNRAISQRQTLQLGVDVDERDAWGMDCYTRRNIQDAVLESKAFGQAKSPAQLPHPDLSQDGAGGGGKPFGSSSTTKAAAAAVVAATAGGHAAGLALATSPAGGEIEAEGVGSDAAGVLSRVHAWIEGVLLPAITKQGQHGWDIALALNHIRERDQKAVPASARAAKAVLDRLAKVGYNYFRLHPKGMGLVCKRPAGLSPLTFVEEYLGEIHTPWRWFEIQDAVKKITGDELPDFYNIVLERPKDEEQGYDVLFIDAASKGTIASRMSHSCTPNCQATVMACDGRLTIAMHTLRQIAEGEELTFDYSSVTESEKEFRDAICLCSTATGSYLYYTGSRAFQTVMAAKHNFLHRQVCLLRAASQPLTPDDAARLRRHGLGSSALGCAVQGQRVPAWLEKWAALVCEYLEQEQASLCSELLKHPLGIYTEATASAEARGVTANRLQNIVITLDKVKMVLAAPGQSQGPAIYLLSDAEVLDHLWHGPRSVGFRALQGLTQVLSSPSLSRHFSATQTREDVARLAARHGAELAPELVCLLGILLRDVAGVDEARAALSDLVRELRRVDVGLGGGLTALADVLTLYARTRTWFAPERGYVSVVSSPVPLHQLHDLHLGQFPCAPGAGTRAGAGVSKLYRPTYPWGQLSGWYKQTVADPTASLSAERRGSISLPDVESCFSKGGTGRTPYSAKERRDLLEALARRPDAQWRSGTIFSFRNEARVYGSPMLDDAWDRVEGRAGGLEAVLQELRDADVPPTFGGSAGSKAGARSRCAWSKCVDKEREDGADFASRCGDQAVLFEPGSFHIESRCDNKIAFALDTALLLRVLHAAAANDASSLEMRLTMRACSSSMSGAVSSGSEQTSQRPVLSFAWQGYDMSMVQVEQLVSLRDLNSLCPFYLDIQPEMPRFQHLAERLKGLAAELHVSTTRHGKAYMSAHVPGLGLGSETGALQVLPVSMAVPSARASSRQTDPAERLAAAEATGHAAGACTVAKHLSRALLASQFTGPAQLLLGIAGDGGFVHLLCIYSDPESSAGYDDSMSLSFKLPVRSDG</sequence>